<dbReference type="Gene3D" id="3.30.200.70">
    <property type="match status" value="1"/>
</dbReference>
<reference evidence="3 4" key="1">
    <citation type="submission" date="2020-03" db="EMBL/GenBank/DDBJ databases">
        <authorList>
            <person name="Bakhshi Ganjeh M."/>
        </authorList>
    </citation>
    <scope>NUCLEOTIDE SEQUENCE [LARGE SCALE GENOMIC DNA]</scope>
    <source>
        <strain evidence="4">Iran 50</strain>
    </source>
</reference>
<gene>
    <name evidence="3" type="ORF">HC231_19390</name>
</gene>
<dbReference type="InterPro" id="IPR002575">
    <property type="entry name" value="Aminoglycoside_PTrfase"/>
</dbReference>
<dbReference type="EMBL" id="CP050854">
    <property type="protein sequence ID" value="QTF09846.1"/>
    <property type="molecule type" value="Genomic_DNA"/>
</dbReference>
<dbReference type="RefSeq" id="WP_208228338.1">
    <property type="nucleotide sequence ID" value="NZ_CP050854.1"/>
</dbReference>
<evidence type="ECO:0000259" key="2">
    <source>
        <dbReference type="Pfam" id="PF01636"/>
    </source>
</evidence>
<dbReference type="PANTHER" id="PTHR21064:SF6">
    <property type="entry name" value="AMINOGLYCOSIDE PHOSPHOTRANSFERASE DOMAIN-CONTAINING PROTEIN"/>
    <property type="match status" value="1"/>
</dbReference>
<dbReference type="Pfam" id="PF01636">
    <property type="entry name" value="APH"/>
    <property type="match status" value="1"/>
</dbReference>
<dbReference type="InterPro" id="IPR050249">
    <property type="entry name" value="Pseudomonas-type_ThrB"/>
</dbReference>
<dbReference type="SUPFAM" id="SSF56112">
    <property type="entry name" value="Protein kinase-like (PK-like)"/>
    <property type="match status" value="1"/>
</dbReference>
<evidence type="ECO:0000313" key="4">
    <source>
        <dbReference type="Proteomes" id="UP000671960"/>
    </source>
</evidence>
<keyword evidence="4" id="KW-1185">Reference proteome</keyword>
<name>A0ABX7UVN9_9GAMM</name>
<accession>A0ABX7UVN9</accession>
<dbReference type="Gene3D" id="1.10.510.10">
    <property type="entry name" value="Transferase(Phosphotransferase) domain 1"/>
    <property type="match status" value="1"/>
</dbReference>
<dbReference type="Gene3D" id="1.20.1270.170">
    <property type="match status" value="1"/>
</dbReference>
<comment type="similarity">
    <text evidence="1">Belongs to the pseudomonas-type ThrB family.</text>
</comment>
<evidence type="ECO:0000313" key="3">
    <source>
        <dbReference type="EMBL" id="QTF09846.1"/>
    </source>
</evidence>
<organism evidence="3 4">
    <name type="scientific">Brenneria izadpanahii</name>
    <dbReference type="NCBI Taxonomy" id="2722756"/>
    <lineage>
        <taxon>Bacteria</taxon>
        <taxon>Pseudomonadati</taxon>
        <taxon>Pseudomonadota</taxon>
        <taxon>Gammaproteobacteria</taxon>
        <taxon>Enterobacterales</taxon>
        <taxon>Pectobacteriaceae</taxon>
        <taxon>Brenneria</taxon>
    </lineage>
</organism>
<sequence>MVYQEEFLQRLQYLLGKALPRWGLSTNSELKLLTISENATYLVTDPDRQQRLVMRVHRPDYTTHAEIRSELEWIKALRRSGAVPTAAPVPMADGELVGVIQDGEHIRHVVAFEFVPGREPETSDNLAGWYQELGKITGRLHSHSKAWEKPSGFTRKIWNYDTILGDRAYWGDWRNAQGLTPEGLEILERASALLKKQIDGFGSDPQRFGLIHCDMRLANLLVDEEKMTVIDFDDCGICWYAYDFAASVSFMEHDPRIDSFLNAWLTGYRSVAPFSEEEERAIPMFLMLRRMQLTAWIASHAETPTAQSMGTDYTLGTLALAENYLSRHKK</sequence>
<protein>
    <submittedName>
        <fullName evidence="3">Phosphotransferase enzyme family protein</fullName>
    </submittedName>
</protein>
<dbReference type="PANTHER" id="PTHR21064">
    <property type="entry name" value="AMINOGLYCOSIDE PHOSPHOTRANSFERASE DOMAIN-CONTAINING PROTEIN-RELATED"/>
    <property type="match status" value="1"/>
</dbReference>
<evidence type="ECO:0000256" key="1">
    <source>
        <dbReference type="ARBA" id="ARBA00038240"/>
    </source>
</evidence>
<feature type="domain" description="Aminoglycoside phosphotransferase" evidence="2">
    <location>
        <begin position="37"/>
        <end position="274"/>
    </location>
</feature>
<dbReference type="InterPro" id="IPR011009">
    <property type="entry name" value="Kinase-like_dom_sf"/>
</dbReference>
<dbReference type="Proteomes" id="UP000671960">
    <property type="component" value="Chromosome"/>
</dbReference>
<proteinExistence type="inferred from homology"/>